<gene>
    <name evidence="9" type="ORF">H2LOC_000645</name>
</gene>
<name>A0A6B8K9D9_9HYPH</name>
<dbReference type="Proteomes" id="UP000309061">
    <property type="component" value="Chromosome"/>
</dbReference>
<dbReference type="PROSITE" id="PS50253">
    <property type="entry name" value="COX3"/>
    <property type="match status" value="1"/>
</dbReference>
<reference evidence="9 10" key="1">
    <citation type="submission" date="2019-11" db="EMBL/GenBank/DDBJ databases">
        <title>The genome sequence of Methylocystis heyeri.</title>
        <authorList>
            <person name="Oshkin I.Y."/>
            <person name="Miroshnikov K."/>
            <person name="Dedysh S.N."/>
        </authorList>
    </citation>
    <scope>NUCLEOTIDE SEQUENCE [LARGE SCALE GENOMIC DNA]</scope>
    <source>
        <strain evidence="9 10">H2</strain>
    </source>
</reference>
<dbReference type="Gene3D" id="1.20.120.80">
    <property type="entry name" value="Cytochrome c oxidase, subunit III, four-helix bundle"/>
    <property type="match status" value="1"/>
</dbReference>
<keyword evidence="4 7" id="KW-1133">Transmembrane helix</keyword>
<evidence type="ECO:0000256" key="5">
    <source>
        <dbReference type="ARBA" id="ARBA00023136"/>
    </source>
</evidence>
<feature type="transmembrane region" description="Helical" evidence="7">
    <location>
        <begin position="21"/>
        <end position="44"/>
    </location>
</feature>
<keyword evidence="3 6" id="KW-0812">Transmembrane</keyword>
<dbReference type="KEGG" id="mhey:H2LOC_000645"/>
<sequence length="210" mass="23267">MSDAPTLLHEPWPSLAREKEGVAFGLWTFLASEILFFAGLFLSYAVYRNLYPDAFRIASRETDILYGSINTAILLTSSFVMTIALHASELDRRRILASCLLVTAILGLAFLGVKGLEYADDIDKRLVPGPDFSLKPAATRLFFALYWVMTGVHAIHLAVGVGLVIYAGVQVQRRAIAAQSPAIEAISLYWHFVDSVWLILYALIYLPGRS</sequence>
<evidence type="ECO:0000256" key="6">
    <source>
        <dbReference type="RuleBase" id="RU003376"/>
    </source>
</evidence>
<dbReference type="InterPro" id="IPR024791">
    <property type="entry name" value="Cyt_c/ubiquinol_Oxase_su3"/>
</dbReference>
<dbReference type="OrthoDB" id="9810850at2"/>
<keyword evidence="10" id="KW-1185">Reference proteome</keyword>
<dbReference type="GO" id="GO:0004129">
    <property type="term" value="F:cytochrome-c oxidase activity"/>
    <property type="evidence" value="ECO:0007669"/>
    <property type="project" value="InterPro"/>
</dbReference>
<evidence type="ECO:0000256" key="3">
    <source>
        <dbReference type="ARBA" id="ARBA00022692"/>
    </source>
</evidence>
<evidence type="ECO:0000313" key="9">
    <source>
        <dbReference type="EMBL" id="QGM44327.1"/>
    </source>
</evidence>
<comment type="subcellular location">
    <subcellularLocation>
        <location evidence="6">Cell membrane</location>
        <topology evidence="6">Multi-pass membrane protein</topology>
    </subcellularLocation>
    <subcellularLocation>
        <location evidence="1">Membrane</location>
        <topology evidence="1">Multi-pass membrane protein</topology>
    </subcellularLocation>
</comment>
<protein>
    <submittedName>
        <fullName evidence="9">Cytochrome c oxidase subunit 3 family protein</fullName>
    </submittedName>
</protein>
<proteinExistence type="inferred from homology"/>
<dbReference type="PANTHER" id="PTHR11403">
    <property type="entry name" value="CYTOCHROME C OXIDASE SUBUNIT III"/>
    <property type="match status" value="1"/>
</dbReference>
<dbReference type="GO" id="GO:0019646">
    <property type="term" value="P:aerobic electron transport chain"/>
    <property type="evidence" value="ECO:0007669"/>
    <property type="project" value="InterPro"/>
</dbReference>
<dbReference type="InterPro" id="IPR000298">
    <property type="entry name" value="Cyt_c_oxidase-like_su3"/>
</dbReference>
<dbReference type="PANTHER" id="PTHR11403:SF6">
    <property type="entry name" value="NITRIC OXIDE REDUCTASE SUBUNIT E"/>
    <property type="match status" value="1"/>
</dbReference>
<evidence type="ECO:0000256" key="2">
    <source>
        <dbReference type="ARBA" id="ARBA00010581"/>
    </source>
</evidence>
<comment type="similarity">
    <text evidence="2 6">Belongs to the cytochrome c oxidase subunit 3 family.</text>
</comment>
<evidence type="ECO:0000256" key="1">
    <source>
        <dbReference type="ARBA" id="ARBA00004141"/>
    </source>
</evidence>
<dbReference type="SUPFAM" id="SSF81452">
    <property type="entry name" value="Cytochrome c oxidase subunit III-like"/>
    <property type="match status" value="1"/>
</dbReference>
<evidence type="ECO:0000256" key="4">
    <source>
        <dbReference type="ARBA" id="ARBA00022989"/>
    </source>
</evidence>
<dbReference type="AlphaFoldDB" id="A0A6B8K9D9"/>
<dbReference type="InterPro" id="IPR013833">
    <property type="entry name" value="Cyt_c_oxidase_su3_a-hlx"/>
</dbReference>
<dbReference type="GO" id="GO:0005886">
    <property type="term" value="C:plasma membrane"/>
    <property type="evidence" value="ECO:0007669"/>
    <property type="project" value="UniProtKB-SubCell"/>
</dbReference>
<feature type="transmembrane region" description="Helical" evidence="7">
    <location>
        <begin position="188"/>
        <end position="206"/>
    </location>
</feature>
<evidence type="ECO:0000259" key="8">
    <source>
        <dbReference type="PROSITE" id="PS50253"/>
    </source>
</evidence>
<feature type="transmembrane region" description="Helical" evidence="7">
    <location>
        <begin position="95"/>
        <end position="113"/>
    </location>
</feature>
<feature type="transmembrane region" description="Helical" evidence="7">
    <location>
        <begin position="144"/>
        <end position="167"/>
    </location>
</feature>
<evidence type="ECO:0000256" key="7">
    <source>
        <dbReference type="SAM" id="Phobius"/>
    </source>
</evidence>
<dbReference type="Pfam" id="PF00510">
    <property type="entry name" value="COX3"/>
    <property type="match status" value="1"/>
</dbReference>
<dbReference type="InterPro" id="IPR035973">
    <property type="entry name" value="Cyt_c_oxidase_su3-like_sf"/>
</dbReference>
<feature type="transmembrane region" description="Helical" evidence="7">
    <location>
        <begin position="64"/>
        <end position="83"/>
    </location>
</feature>
<keyword evidence="5 7" id="KW-0472">Membrane</keyword>
<feature type="domain" description="Heme-copper oxidase subunit III family profile" evidence="8">
    <location>
        <begin position="1"/>
        <end position="209"/>
    </location>
</feature>
<organism evidence="9 10">
    <name type="scientific">Methylocystis heyeri</name>
    <dbReference type="NCBI Taxonomy" id="391905"/>
    <lineage>
        <taxon>Bacteria</taxon>
        <taxon>Pseudomonadati</taxon>
        <taxon>Pseudomonadota</taxon>
        <taxon>Alphaproteobacteria</taxon>
        <taxon>Hyphomicrobiales</taxon>
        <taxon>Methylocystaceae</taxon>
        <taxon>Methylocystis</taxon>
    </lineage>
</organism>
<evidence type="ECO:0000313" key="10">
    <source>
        <dbReference type="Proteomes" id="UP000309061"/>
    </source>
</evidence>
<dbReference type="RefSeq" id="WP_136494634.1">
    <property type="nucleotide sequence ID" value="NZ_CP046052.1"/>
</dbReference>
<dbReference type="EMBL" id="CP046052">
    <property type="protein sequence ID" value="QGM44327.1"/>
    <property type="molecule type" value="Genomic_DNA"/>
</dbReference>
<accession>A0A6B8K9D9</accession>